<proteinExistence type="predicted"/>
<accession>A0A5S6QLR6</accession>
<reference evidence="4" key="1">
    <citation type="submission" date="2019-12" db="UniProtKB">
        <authorList>
            <consortium name="WormBaseParasite"/>
        </authorList>
    </citation>
    <scope>IDENTIFICATION</scope>
</reference>
<evidence type="ECO:0000256" key="1">
    <source>
        <dbReference type="SAM" id="Coils"/>
    </source>
</evidence>
<dbReference type="AlphaFoldDB" id="A0A5S6QLR6"/>
<sequence>MGIETPACPATAAMAETVVKTASQSGEVTMRSAVQKTPSNSDDSLDDEEKCHRRQPFAVVRLPDDATQLNADLALDALLFPLRSASMCIQATRNSFPTIENLIRLAMENISEGKDLGLTLRQLPDEDDLPLPSLEKEAYENNRKSEISTYCRGILQKFAQFYRSVTNRAVALNYAMDTNDEKPSLAASGVTGSFAELREWARYVTCATIWVALMLKPATQEGDKVVTEFRSAVSELFEYFENQKESRRALRDKIEKMIPELSDTLQTWQEIKNLLEQEQALWVEEDRLREAVGGPKKSIISHKVKLLETSINQMKKDREKLLQILKEMEKRCSELLQKNGLTPQPMGAQGQNQSICDMYDEFMDNLWKMLEVITERTELGKICAVNANWELFLLQKKINVLRLRKLTLLGQLDPSGSPSKDDPANSQWLQDNMETCKRTEVAKQKASLIGKIEAYLARRERSSKGLPTNYFKANKKMRHEFKQIERQIYLAEEEITTDEAGRRQDEHAYRLQEQKCDDEIKSLKARRDHLIAQVEKKRTALDELRKENLKLEQQLHGRTVRSGRNEGSSLKTQADLDSIQQRILLLRDEKQRLENEERDYKTQLDRERDNYRQLNAQYTEMVNNDNKLLERETAIKTEASDVILSALRMERESDTMMALRAKGGATAKEQLLLHEHVQLVEKLKLVQRLIARANKKIAYHNRVANRLDVQLNHASAKFAKLEANNQLVLEEVRRLQQMDSQAKTPVKQPTPK</sequence>
<name>A0A5S6QLR6_TRIMR</name>
<feature type="coiled-coil region" evidence="1">
    <location>
        <begin position="304"/>
        <end position="338"/>
    </location>
</feature>
<evidence type="ECO:0000256" key="2">
    <source>
        <dbReference type="SAM" id="MobiDB-lite"/>
    </source>
</evidence>
<feature type="compositionally biased region" description="Polar residues" evidence="2">
    <location>
        <begin position="24"/>
        <end position="42"/>
    </location>
</feature>
<organism evidence="3 4">
    <name type="scientific">Trichuris muris</name>
    <name type="common">Mouse whipworm</name>
    <dbReference type="NCBI Taxonomy" id="70415"/>
    <lineage>
        <taxon>Eukaryota</taxon>
        <taxon>Metazoa</taxon>
        <taxon>Ecdysozoa</taxon>
        <taxon>Nematoda</taxon>
        <taxon>Enoplea</taxon>
        <taxon>Dorylaimia</taxon>
        <taxon>Trichinellida</taxon>
        <taxon>Trichuridae</taxon>
        <taxon>Trichuris</taxon>
    </lineage>
</organism>
<keyword evidence="1" id="KW-0175">Coiled coil</keyword>
<protein>
    <submittedName>
        <fullName evidence="4">Uncharacterized protein</fullName>
    </submittedName>
</protein>
<dbReference type="Proteomes" id="UP000046395">
    <property type="component" value="Unassembled WGS sequence"/>
</dbReference>
<keyword evidence="3" id="KW-1185">Reference proteome</keyword>
<dbReference type="WBParaSite" id="TMUE_2000008143.1">
    <property type="protein sequence ID" value="TMUE_2000008143.1"/>
    <property type="gene ID" value="WBGene00288060"/>
</dbReference>
<feature type="coiled-coil region" evidence="1">
    <location>
        <begin position="520"/>
        <end position="624"/>
    </location>
</feature>
<feature type="coiled-coil region" evidence="1">
    <location>
        <begin position="704"/>
        <end position="738"/>
    </location>
</feature>
<evidence type="ECO:0000313" key="4">
    <source>
        <dbReference type="WBParaSite" id="TMUE_2000008143.1"/>
    </source>
</evidence>
<evidence type="ECO:0000313" key="3">
    <source>
        <dbReference type="Proteomes" id="UP000046395"/>
    </source>
</evidence>
<feature type="region of interest" description="Disordered" evidence="2">
    <location>
        <begin position="24"/>
        <end position="49"/>
    </location>
</feature>